<keyword evidence="1" id="KW-0472">Membrane</keyword>
<gene>
    <name evidence="2" type="ORF">CHX27_01015</name>
</gene>
<proteinExistence type="predicted"/>
<protein>
    <submittedName>
        <fullName evidence="2">Uncharacterized protein</fullName>
    </submittedName>
</protein>
<feature type="transmembrane region" description="Helical" evidence="1">
    <location>
        <begin position="43"/>
        <end position="62"/>
    </location>
</feature>
<keyword evidence="1" id="KW-1133">Transmembrane helix</keyword>
<keyword evidence="3" id="KW-1185">Reference proteome</keyword>
<sequence>MWLYCNSVFEFIFFDVANSIFSLVEKMKGNDIVEIGPFDAINYYFLVCWLFVLILLVVGFIFRKRKDVLNGLLVTIGFHLALLIVLLFKFD</sequence>
<evidence type="ECO:0000313" key="3">
    <source>
        <dbReference type="Proteomes" id="UP000216035"/>
    </source>
</evidence>
<dbReference type="AlphaFoldDB" id="A0A256A8L0"/>
<accession>A0A256A8L0</accession>
<evidence type="ECO:0000313" key="2">
    <source>
        <dbReference type="EMBL" id="OYQ50037.1"/>
    </source>
</evidence>
<name>A0A256A8L0_9FLAO</name>
<organism evidence="2 3">
    <name type="scientific">Flavobacterium aurantiibacter</name>
    <dbReference type="NCBI Taxonomy" id="2023067"/>
    <lineage>
        <taxon>Bacteria</taxon>
        <taxon>Pseudomonadati</taxon>
        <taxon>Bacteroidota</taxon>
        <taxon>Flavobacteriia</taxon>
        <taxon>Flavobacteriales</taxon>
        <taxon>Flavobacteriaceae</taxon>
        <taxon>Flavobacterium</taxon>
    </lineage>
</organism>
<evidence type="ECO:0000256" key="1">
    <source>
        <dbReference type="SAM" id="Phobius"/>
    </source>
</evidence>
<reference evidence="2 3" key="1">
    <citation type="submission" date="2017-07" db="EMBL/GenBank/DDBJ databases">
        <title>Flavobacterium cyanobacteriorum sp. nov., isolated from cyanobacterial aggregates in a eutrophic lake.</title>
        <authorList>
            <person name="Cai H."/>
        </authorList>
    </citation>
    <scope>NUCLEOTIDE SEQUENCE [LARGE SCALE GENOMIC DNA]</scope>
    <source>
        <strain evidence="2 3">TH167</strain>
    </source>
</reference>
<comment type="caution">
    <text evidence="2">The sequence shown here is derived from an EMBL/GenBank/DDBJ whole genome shotgun (WGS) entry which is preliminary data.</text>
</comment>
<dbReference type="Proteomes" id="UP000216035">
    <property type="component" value="Unassembled WGS sequence"/>
</dbReference>
<feature type="transmembrane region" description="Helical" evidence="1">
    <location>
        <begin position="69"/>
        <end position="88"/>
    </location>
</feature>
<keyword evidence="1" id="KW-0812">Transmembrane</keyword>
<dbReference type="EMBL" id="NOXX01000080">
    <property type="protein sequence ID" value="OYQ50037.1"/>
    <property type="molecule type" value="Genomic_DNA"/>
</dbReference>